<dbReference type="Gene3D" id="1.10.510.10">
    <property type="entry name" value="Transferase(Phosphotransferase) domain 1"/>
    <property type="match status" value="1"/>
</dbReference>
<evidence type="ECO:0000256" key="1">
    <source>
        <dbReference type="ARBA" id="ARBA00022679"/>
    </source>
</evidence>
<evidence type="ECO:0000313" key="11">
    <source>
        <dbReference type="EMBL" id="RUS31769.1"/>
    </source>
</evidence>
<evidence type="ECO:0000256" key="5">
    <source>
        <dbReference type="ARBA" id="ARBA00022777"/>
    </source>
</evidence>
<dbReference type="InterPro" id="IPR000433">
    <property type="entry name" value="Znf_ZZ"/>
</dbReference>
<dbReference type="SUPFAM" id="SSF57850">
    <property type="entry name" value="RING/U-box"/>
    <property type="match status" value="2"/>
</dbReference>
<dbReference type="SUPFAM" id="SSF56112">
    <property type="entry name" value="Protein kinase-like (PK-like)"/>
    <property type="match status" value="1"/>
</dbReference>
<name>A0A433QPS7_9FUNG</name>
<dbReference type="PROSITE" id="PS01357">
    <property type="entry name" value="ZF_ZZ_1"/>
    <property type="match status" value="2"/>
</dbReference>
<dbReference type="InterPro" id="IPR043145">
    <property type="entry name" value="Znf_ZZ_sf"/>
</dbReference>
<evidence type="ECO:0000256" key="3">
    <source>
        <dbReference type="ARBA" id="ARBA00022741"/>
    </source>
</evidence>
<evidence type="ECO:0000256" key="4">
    <source>
        <dbReference type="ARBA" id="ARBA00022771"/>
    </source>
</evidence>
<dbReference type="InterPro" id="IPR011009">
    <property type="entry name" value="Kinase-like_dom_sf"/>
</dbReference>
<dbReference type="InterPro" id="IPR008271">
    <property type="entry name" value="Ser/Thr_kinase_AS"/>
</dbReference>
<dbReference type="Gene3D" id="3.30.60.90">
    <property type="match status" value="2"/>
</dbReference>
<dbReference type="GO" id="GO:0005524">
    <property type="term" value="F:ATP binding"/>
    <property type="evidence" value="ECO:0007669"/>
    <property type="project" value="UniProtKB-KW"/>
</dbReference>
<reference evidence="11 12" key="1">
    <citation type="journal article" date="2018" name="New Phytol.">
        <title>Phylogenomics of Endogonaceae and evolution of mycorrhizas within Mucoromycota.</title>
        <authorList>
            <person name="Chang Y."/>
            <person name="Desiro A."/>
            <person name="Na H."/>
            <person name="Sandor L."/>
            <person name="Lipzen A."/>
            <person name="Clum A."/>
            <person name="Barry K."/>
            <person name="Grigoriev I.V."/>
            <person name="Martin F.M."/>
            <person name="Stajich J.E."/>
            <person name="Smith M.E."/>
            <person name="Bonito G."/>
            <person name="Spatafora J.W."/>
        </authorList>
    </citation>
    <scope>NUCLEOTIDE SEQUENCE [LARGE SCALE GENOMIC DNA]</scope>
    <source>
        <strain evidence="11 12">AD002</strain>
    </source>
</reference>
<evidence type="ECO:0000259" key="9">
    <source>
        <dbReference type="PROSITE" id="PS50011"/>
    </source>
</evidence>
<feature type="domain" description="ZZ-type" evidence="10">
    <location>
        <begin position="59"/>
        <end position="112"/>
    </location>
</feature>
<dbReference type="Proteomes" id="UP000274822">
    <property type="component" value="Unassembled WGS sequence"/>
</dbReference>
<proteinExistence type="predicted"/>
<dbReference type="AlphaFoldDB" id="A0A433QPS7"/>
<dbReference type="SMART" id="SM00291">
    <property type="entry name" value="ZnF_ZZ"/>
    <property type="match status" value="2"/>
</dbReference>
<feature type="domain" description="Protein kinase" evidence="9">
    <location>
        <begin position="147"/>
        <end position="403"/>
    </location>
</feature>
<keyword evidence="3" id="KW-0547">Nucleotide-binding</keyword>
<protein>
    <recommendedName>
        <fullName evidence="13">Kinase-like domain-containing protein</fullName>
    </recommendedName>
</protein>
<evidence type="ECO:0000259" key="10">
    <source>
        <dbReference type="PROSITE" id="PS50135"/>
    </source>
</evidence>
<dbReference type="Pfam" id="PF00569">
    <property type="entry name" value="ZZ"/>
    <property type="match status" value="2"/>
</dbReference>
<keyword evidence="6" id="KW-0862">Zinc</keyword>
<dbReference type="CDD" id="cd02340">
    <property type="entry name" value="ZZ_NBR1_like"/>
    <property type="match status" value="1"/>
</dbReference>
<keyword evidence="5" id="KW-0418">Kinase</keyword>
<feature type="domain" description="ZZ-type" evidence="10">
    <location>
        <begin position="4"/>
        <end position="58"/>
    </location>
</feature>
<dbReference type="Pfam" id="PF07714">
    <property type="entry name" value="PK_Tyr_Ser-Thr"/>
    <property type="match status" value="1"/>
</dbReference>
<dbReference type="PANTHER" id="PTHR44329">
    <property type="entry name" value="SERINE/THREONINE-PROTEIN KINASE TNNI3K-RELATED"/>
    <property type="match status" value="1"/>
</dbReference>
<dbReference type="GO" id="GO:0004674">
    <property type="term" value="F:protein serine/threonine kinase activity"/>
    <property type="evidence" value="ECO:0007669"/>
    <property type="project" value="TreeGrafter"/>
</dbReference>
<evidence type="ECO:0000313" key="12">
    <source>
        <dbReference type="Proteomes" id="UP000274822"/>
    </source>
</evidence>
<dbReference type="GO" id="GO:0008270">
    <property type="term" value="F:zinc ion binding"/>
    <property type="evidence" value="ECO:0007669"/>
    <property type="project" value="UniProtKB-KW"/>
</dbReference>
<comment type="caution">
    <text evidence="11">The sequence shown here is derived from an EMBL/GenBank/DDBJ whole genome shotgun (WGS) entry which is preliminary data.</text>
</comment>
<organism evidence="11 12">
    <name type="scientific">Jimgerdemannia flammicorona</name>
    <dbReference type="NCBI Taxonomy" id="994334"/>
    <lineage>
        <taxon>Eukaryota</taxon>
        <taxon>Fungi</taxon>
        <taxon>Fungi incertae sedis</taxon>
        <taxon>Mucoromycota</taxon>
        <taxon>Mucoromycotina</taxon>
        <taxon>Endogonomycetes</taxon>
        <taxon>Endogonales</taxon>
        <taxon>Endogonaceae</taxon>
        <taxon>Jimgerdemannia</taxon>
    </lineage>
</organism>
<evidence type="ECO:0000256" key="2">
    <source>
        <dbReference type="ARBA" id="ARBA00022723"/>
    </source>
</evidence>
<dbReference type="InterPro" id="IPR051681">
    <property type="entry name" value="Ser/Thr_Kinases-Pseudokinases"/>
</dbReference>
<dbReference type="InterPro" id="IPR000719">
    <property type="entry name" value="Prot_kinase_dom"/>
</dbReference>
<dbReference type="InterPro" id="IPR001245">
    <property type="entry name" value="Ser-Thr/Tyr_kinase_cat_dom"/>
</dbReference>
<dbReference type="PROSITE" id="PS00108">
    <property type="entry name" value="PROTEIN_KINASE_ST"/>
    <property type="match status" value="1"/>
</dbReference>
<dbReference type="EMBL" id="RBNJ01002616">
    <property type="protein sequence ID" value="RUS31769.1"/>
    <property type="molecule type" value="Genomic_DNA"/>
</dbReference>
<evidence type="ECO:0008006" key="13">
    <source>
        <dbReference type="Google" id="ProtNLM"/>
    </source>
</evidence>
<dbReference type="PROSITE" id="PS50135">
    <property type="entry name" value="ZF_ZZ_2"/>
    <property type="match status" value="2"/>
</dbReference>
<keyword evidence="7" id="KW-0067">ATP-binding</keyword>
<dbReference type="PANTHER" id="PTHR44329:SF288">
    <property type="entry name" value="MITOGEN-ACTIVATED PROTEIN KINASE KINASE KINASE 20"/>
    <property type="match status" value="1"/>
</dbReference>
<dbReference type="SMART" id="SM00220">
    <property type="entry name" value="S_TKc"/>
    <property type="match status" value="1"/>
</dbReference>
<keyword evidence="1" id="KW-0808">Transferase</keyword>
<evidence type="ECO:0000256" key="6">
    <source>
        <dbReference type="ARBA" id="ARBA00022833"/>
    </source>
</evidence>
<accession>A0A433QPS7</accession>
<evidence type="ECO:0000256" key="7">
    <source>
        <dbReference type="ARBA" id="ARBA00022840"/>
    </source>
</evidence>
<keyword evidence="12" id="KW-1185">Reference proteome</keyword>
<keyword evidence="4 8" id="KW-0863">Zinc-finger</keyword>
<dbReference type="PROSITE" id="PS50011">
    <property type="entry name" value="PROTEIN_KINASE_DOM"/>
    <property type="match status" value="1"/>
</dbReference>
<gene>
    <name evidence="11" type="ORF">BC938DRAFT_477100</name>
</gene>
<keyword evidence="2" id="KW-0479">Metal-binding</keyword>
<sequence>MEYHVGVSCDRCGQQPIRGPRYKCGDCPNYDLCGNCKEYSSHIHNSRHIFYSALENILHPGVTCDGCNRKIFGPRYKCIDCPDYDLCVKCEASSSKTHDPRHIFCKINHPKDIEGFRAHLLSRKEPRAPSPVPPPKSFQIDIDPKQLHFGKLLGRGGFKDCYAGVYLNQPVAISVFLFKLTELSKHELDEIKGEIQVLKQLRHDNIVHFIGVCTNPNDISIVTELCENGDLHRYMSKVQRPNFHRLVKFMHDISLGVAYLHTRRPSIIHRDLKPMNILISFDLRCKINDFGIACIGSRGNTTMHSNCAPEFWSNNPSYNEKVYACGLTFWEILSWGEFGHPYQDIPHHALVQKVRDQNVRPRLTHLVPRYPKNLLTLMEEMWQKEPSWRPSMSQVVERLTFWIREQ</sequence>
<evidence type="ECO:0000256" key="8">
    <source>
        <dbReference type="PROSITE-ProRule" id="PRU00228"/>
    </source>
</evidence>